<sequence length="60" mass="6478">MKVNDGAAKTLVSGIAEGANTVPGDYMILLDGWTITLRDESFVGGDTVTKAVLYWEMRVT</sequence>
<accession>X1CU66</accession>
<proteinExistence type="predicted"/>
<reference evidence="1" key="1">
    <citation type="journal article" date="2014" name="Front. Microbiol.">
        <title>High frequency of phylogenetically diverse reductive dehalogenase-homologous genes in deep subseafloor sedimentary metagenomes.</title>
        <authorList>
            <person name="Kawai M."/>
            <person name="Futagami T."/>
            <person name="Toyoda A."/>
            <person name="Takaki Y."/>
            <person name="Nishi S."/>
            <person name="Hori S."/>
            <person name="Arai W."/>
            <person name="Tsubouchi T."/>
            <person name="Morono Y."/>
            <person name="Uchiyama I."/>
            <person name="Ito T."/>
            <person name="Fujiyama A."/>
            <person name="Inagaki F."/>
            <person name="Takami H."/>
        </authorList>
    </citation>
    <scope>NUCLEOTIDE SEQUENCE</scope>
    <source>
        <strain evidence="1">Expedition CK06-06</strain>
    </source>
</reference>
<dbReference type="EMBL" id="BART01035139">
    <property type="protein sequence ID" value="GAH11362.1"/>
    <property type="molecule type" value="Genomic_DNA"/>
</dbReference>
<comment type="caution">
    <text evidence="1">The sequence shown here is derived from an EMBL/GenBank/DDBJ whole genome shotgun (WGS) entry which is preliminary data.</text>
</comment>
<name>X1CU66_9ZZZZ</name>
<evidence type="ECO:0000313" key="1">
    <source>
        <dbReference type="EMBL" id="GAH11362.1"/>
    </source>
</evidence>
<protein>
    <submittedName>
        <fullName evidence="1">Uncharacterized protein</fullName>
    </submittedName>
</protein>
<gene>
    <name evidence="1" type="ORF">S01H4_59804</name>
</gene>
<dbReference type="AlphaFoldDB" id="X1CU66"/>
<organism evidence="1">
    <name type="scientific">marine sediment metagenome</name>
    <dbReference type="NCBI Taxonomy" id="412755"/>
    <lineage>
        <taxon>unclassified sequences</taxon>
        <taxon>metagenomes</taxon>
        <taxon>ecological metagenomes</taxon>
    </lineage>
</organism>